<dbReference type="EMBL" id="WKQV01000004">
    <property type="protein sequence ID" value="MSD26471.1"/>
    <property type="molecule type" value="Genomic_DNA"/>
</dbReference>
<evidence type="ECO:0008006" key="3">
    <source>
        <dbReference type="Google" id="ProtNLM"/>
    </source>
</evidence>
<organism evidence="1 2">
    <name type="scientific">Agathobacter rectalis</name>
    <dbReference type="NCBI Taxonomy" id="39491"/>
    <lineage>
        <taxon>Bacteria</taxon>
        <taxon>Bacillati</taxon>
        <taxon>Bacillota</taxon>
        <taxon>Clostridia</taxon>
        <taxon>Lachnospirales</taxon>
        <taxon>Lachnospiraceae</taxon>
        <taxon>Agathobacter</taxon>
    </lineage>
</organism>
<dbReference type="AlphaFoldDB" id="A0A7X2SPH2"/>
<evidence type="ECO:0000313" key="2">
    <source>
        <dbReference type="Proteomes" id="UP000465607"/>
    </source>
</evidence>
<accession>A0A7X2SPH2</accession>
<name>A0A7X2SPH2_9FIRM</name>
<dbReference type="Gene3D" id="6.20.20.10">
    <property type="match status" value="1"/>
</dbReference>
<sequence length="105" mass="11577">MTMKTDIVICSKCNGSGKFIYKSGMTGPCYQCNGKGSVKRIAHKSFAISIMNNDGVRIDWLHISARSQNEAVRKARATAARGCYKDQLDTITATESGIEYTYKTI</sequence>
<gene>
    <name evidence="1" type="ORF">GKE44_04660</name>
</gene>
<dbReference type="RefSeq" id="WP_117469258.1">
    <property type="nucleotide sequence ID" value="NZ_WKQO01000004.1"/>
</dbReference>
<protein>
    <recommendedName>
        <fullName evidence="3">Molecular chaperone DnaJ</fullName>
    </recommendedName>
</protein>
<reference evidence="1 2" key="1">
    <citation type="journal article" date="2019" name="Nat. Med.">
        <title>A library of human gut bacterial isolates paired with longitudinal multiomics data enables mechanistic microbiome research.</title>
        <authorList>
            <person name="Poyet M."/>
            <person name="Groussin M."/>
            <person name="Gibbons S.M."/>
            <person name="Avila-Pacheco J."/>
            <person name="Jiang X."/>
            <person name="Kearney S.M."/>
            <person name="Perrotta A.R."/>
            <person name="Berdy B."/>
            <person name="Zhao S."/>
            <person name="Lieberman T.D."/>
            <person name="Swanson P.K."/>
            <person name="Smith M."/>
            <person name="Roesemann S."/>
            <person name="Alexander J.E."/>
            <person name="Rich S.A."/>
            <person name="Livny J."/>
            <person name="Vlamakis H."/>
            <person name="Clish C."/>
            <person name="Bullock K."/>
            <person name="Deik A."/>
            <person name="Scott J."/>
            <person name="Pierce K.A."/>
            <person name="Xavier R.J."/>
            <person name="Alm E.J."/>
        </authorList>
    </citation>
    <scope>NUCLEOTIDE SEQUENCE [LARGE SCALE GENOMIC DNA]</scope>
    <source>
        <strain evidence="1 2">BIOML-A5</strain>
    </source>
</reference>
<dbReference type="InterPro" id="IPR036410">
    <property type="entry name" value="HSP_DnaJ_Cys-rich_dom_sf"/>
</dbReference>
<dbReference type="SUPFAM" id="SSF57938">
    <property type="entry name" value="DnaJ/Hsp40 cysteine-rich domain"/>
    <property type="match status" value="1"/>
</dbReference>
<dbReference type="Proteomes" id="UP000465607">
    <property type="component" value="Unassembled WGS sequence"/>
</dbReference>
<proteinExistence type="predicted"/>
<evidence type="ECO:0000313" key="1">
    <source>
        <dbReference type="EMBL" id="MSD26471.1"/>
    </source>
</evidence>
<comment type="caution">
    <text evidence="1">The sequence shown here is derived from an EMBL/GenBank/DDBJ whole genome shotgun (WGS) entry which is preliminary data.</text>
</comment>
<dbReference type="Pfam" id="PF23733">
    <property type="entry name" value="GRXCR1-2_C"/>
    <property type="match status" value="1"/>
</dbReference>